<sequence>MPMPRPGPERRRFGIRARLLALLLPCLLALLALDSWNDYRAQHDLVQDAYDQAMLEPVNALGQGIALAADGSIRVQAPFDVQAMFDVTRPQHKLLHVGLNALPDGSGGAPPAAEVTLIGVPDLPAPPASAGNDSPFVWYDAHYRGYPVRVVALRRTVLDGHARPYQVLIQAAEGTSARVQAQADLLRQELLQGARLVGVVLLLVWLGVSWSLRPLERLRQSVQASPPDGLRPLDARGVPHEVVPLVDAVNHHMARHQQMLAGQSRFLADASHQLRTPLAIMLTQAGYALREPDATRTHETLHAIVAQLARSRRLCEQLLAMAQASQAADDPSPRPVVDLNRVAREVVLQYLPLAREKNQDLGWIDARGEATANEDAAAPQPPAAPVAARDLELHEALSNLVHNAICYTPAGGCITVSVRIEGDRVCAEVCDSGPGIAPARRNSVFERFAQVAGADAKTLQTPGAGLGLSIARAYARHNGGDIELADSDGASGAPGLRALLRFPLAHGAPADPA</sequence>
<protein>
    <recommendedName>
        <fullName evidence="3">histidine kinase</fullName>
        <ecNumber evidence="3">2.7.13.3</ecNumber>
    </recommendedName>
</protein>
<dbReference type="InterPro" id="IPR003661">
    <property type="entry name" value="HisK_dim/P_dom"/>
</dbReference>
<evidence type="ECO:0000256" key="1">
    <source>
        <dbReference type="ARBA" id="ARBA00000085"/>
    </source>
</evidence>
<evidence type="ECO:0000256" key="3">
    <source>
        <dbReference type="ARBA" id="ARBA00012438"/>
    </source>
</evidence>
<comment type="catalytic activity">
    <reaction evidence="1">
        <text>ATP + protein L-histidine = ADP + protein N-phospho-L-histidine.</text>
        <dbReference type="EC" id="2.7.13.3"/>
    </reaction>
</comment>
<dbReference type="GO" id="GO:0000155">
    <property type="term" value="F:phosphorelay sensor kinase activity"/>
    <property type="evidence" value="ECO:0007669"/>
    <property type="project" value="InterPro"/>
</dbReference>
<evidence type="ECO:0000256" key="2">
    <source>
        <dbReference type="ARBA" id="ARBA00004370"/>
    </source>
</evidence>
<dbReference type="GO" id="GO:0005886">
    <property type="term" value="C:plasma membrane"/>
    <property type="evidence" value="ECO:0007669"/>
    <property type="project" value="TreeGrafter"/>
</dbReference>
<evidence type="ECO:0000256" key="4">
    <source>
        <dbReference type="ARBA" id="ARBA00022553"/>
    </source>
</evidence>
<dbReference type="AlphaFoldDB" id="A0A515D9S1"/>
<evidence type="ECO:0000256" key="9">
    <source>
        <dbReference type="ARBA" id="ARBA00023136"/>
    </source>
</evidence>
<dbReference type="InterPro" id="IPR004358">
    <property type="entry name" value="Sig_transdc_His_kin-like_C"/>
</dbReference>
<dbReference type="InterPro" id="IPR050428">
    <property type="entry name" value="TCS_sensor_his_kinase"/>
</dbReference>
<keyword evidence="6" id="KW-0812">Transmembrane</keyword>
<keyword evidence="12" id="KW-1185">Reference proteome</keyword>
<dbReference type="InterPro" id="IPR036890">
    <property type="entry name" value="HATPase_C_sf"/>
</dbReference>
<dbReference type="PANTHER" id="PTHR45436:SF1">
    <property type="entry name" value="SENSOR PROTEIN QSEC"/>
    <property type="match status" value="1"/>
</dbReference>
<dbReference type="CDD" id="cd00075">
    <property type="entry name" value="HATPase"/>
    <property type="match status" value="1"/>
</dbReference>
<dbReference type="SMART" id="SM00388">
    <property type="entry name" value="HisKA"/>
    <property type="match status" value="1"/>
</dbReference>
<organism evidence="11 12">
    <name type="scientific">Rhodoferax sediminis</name>
    <dbReference type="NCBI Taxonomy" id="2509614"/>
    <lineage>
        <taxon>Bacteria</taxon>
        <taxon>Pseudomonadati</taxon>
        <taxon>Pseudomonadota</taxon>
        <taxon>Betaproteobacteria</taxon>
        <taxon>Burkholderiales</taxon>
        <taxon>Comamonadaceae</taxon>
        <taxon>Rhodoferax</taxon>
    </lineage>
</organism>
<evidence type="ECO:0000313" key="12">
    <source>
        <dbReference type="Proteomes" id="UP000316798"/>
    </source>
</evidence>
<dbReference type="EMBL" id="CP035503">
    <property type="protein sequence ID" value="QDL37146.1"/>
    <property type="molecule type" value="Genomic_DNA"/>
</dbReference>
<dbReference type="OrthoDB" id="8554694at2"/>
<dbReference type="EC" id="2.7.13.3" evidence="3"/>
<keyword evidence="7 11" id="KW-0418">Kinase</keyword>
<evidence type="ECO:0000256" key="7">
    <source>
        <dbReference type="ARBA" id="ARBA00022777"/>
    </source>
</evidence>
<gene>
    <name evidence="11" type="ORF">EUB48_07500</name>
</gene>
<keyword evidence="9" id="KW-0472">Membrane</keyword>
<evidence type="ECO:0000259" key="10">
    <source>
        <dbReference type="PROSITE" id="PS50109"/>
    </source>
</evidence>
<dbReference type="InterPro" id="IPR003594">
    <property type="entry name" value="HATPase_dom"/>
</dbReference>
<keyword evidence="4" id="KW-0597">Phosphoprotein</keyword>
<dbReference type="Pfam" id="PF08521">
    <property type="entry name" value="2CSK_N"/>
    <property type="match status" value="1"/>
</dbReference>
<dbReference type="Proteomes" id="UP000316798">
    <property type="component" value="Chromosome"/>
</dbReference>
<feature type="domain" description="Histidine kinase" evidence="10">
    <location>
        <begin position="269"/>
        <end position="506"/>
    </location>
</feature>
<dbReference type="Gene3D" id="1.10.287.130">
    <property type="match status" value="1"/>
</dbReference>
<reference evidence="11 12" key="1">
    <citation type="submission" date="2019-01" db="EMBL/GenBank/DDBJ databases">
        <title>Genomic insights into a novel species Rhodoferax sp.</title>
        <authorList>
            <person name="Jin L."/>
        </authorList>
    </citation>
    <scope>NUCLEOTIDE SEQUENCE [LARGE SCALE GENOMIC DNA]</scope>
    <source>
        <strain evidence="11 12">CHu59-6-5</strain>
    </source>
</reference>
<evidence type="ECO:0000256" key="8">
    <source>
        <dbReference type="ARBA" id="ARBA00022989"/>
    </source>
</evidence>
<dbReference type="KEGG" id="rhf:EUB48_07500"/>
<evidence type="ECO:0000256" key="5">
    <source>
        <dbReference type="ARBA" id="ARBA00022679"/>
    </source>
</evidence>
<keyword evidence="8" id="KW-1133">Transmembrane helix</keyword>
<dbReference type="Pfam" id="PF00512">
    <property type="entry name" value="HisKA"/>
    <property type="match status" value="1"/>
</dbReference>
<dbReference type="Pfam" id="PF02518">
    <property type="entry name" value="HATPase_c"/>
    <property type="match status" value="1"/>
</dbReference>
<dbReference type="Gene3D" id="3.30.565.10">
    <property type="entry name" value="Histidine kinase-like ATPase, C-terminal domain"/>
    <property type="match status" value="1"/>
</dbReference>
<accession>A0A515D9S1</accession>
<name>A0A515D9S1_9BURK</name>
<dbReference type="CDD" id="cd00082">
    <property type="entry name" value="HisKA"/>
    <property type="match status" value="1"/>
</dbReference>
<evidence type="ECO:0000256" key="6">
    <source>
        <dbReference type="ARBA" id="ARBA00022692"/>
    </source>
</evidence>
<dbReference type="InterPro" id="IPR005467">
    <property type="entry name" value="His_kinase_dom"/>
</dbReference>
<dbReference type="SUPFAM" id="SSF47384">
    <property type="entry name" value="Homodimeric domain of signal transducing histidine kinase"/>
    <property type="match status" value="1"/>
</dbReference>
<dbReference type="PRINTS" id="PR00344">
    <property type="entry name" value="BCTRLSENSOR"/>
</dbReference>
<evidence type="ECO:0000313" key="11">
    <source>
        <dbReference type="EMBL" id="QDL37146.1"/>
    </source>
</evidence>
<dbReference type="PROSITE" id="PS50109">
    <property type="entry name" value="HIS_KIN"/>
    <property type="match status" value="1"/>
</dbReference>
<dbReference type="SMART" id="SM00387">
    <property type="entry name" value="HATPase_c"/>
    <property type="match status" value="1"/>
</dbReference>
<dbReference type="InterPro" id="IPR036097">
    <property type="entry name" value="HisK_dim/P_sf"/>
</dbReference>
<dbReference type="InterPro" id="IPR013727">
    <property type="entry name" value="2CSK_N"/>
</dbReference>
<dbReference type="PANTHER" id="PTHR45436">
    <property type="entry name" value="SENSOR HISTIDINE KINASE YKOH"/>
    <property type="match status" value="1"/>
</dbReference>
<proteinExistence type="predicted"/>
<keyword evidence="5" id="KW-0808">Transferase</keyword>
<dbReference type="SUPFAM" id="SSF55874">
    <property type="entry name" value="ATPase domain of HSP90 chaperone/DNA topoisomerase II/histidine kinase"/>
    <property type="match status" value="1"/>
</dbReference>
<comment type="subcellular location">
    <subcellularLocation>
        <location evidence="2">Membrane</location>
    </subcellularLocation>
</comment>